<keyword evidence="3" id="KW-1185">Reference proteome</keyword>
<dbReference type="GO" id="GO:0005634">
    <property type="term" value="C:nucleus"/>
    <property type="evidence" value="ECO:0007669"/>
    <property type="project" value="InterPro"/>
</dbReference>
<protein>
    <submittedName>
        <fullName evidence="2">Uncharacterized protein</fullName>
    </submittedName>
</protein>
<gene>
    <name evidence="2" type="ORF">sr15510</name>
</gene>
<feature type="compositionally biased region" description="Basic and acidic residues" evidence="1">
    <location>
        <begin position="124"/>
        <end position="136"/>
    </location>
</feature>
<proteinExistence type="predicted"/>
<feature type="compositionally biased region" description="Low complexity" evidence="1">
    <location>
        <begin position="588"/>
        <end position="600"/>
    </location>
</feature>
<dbReference type="EMBL" id="FQ311434">
    <property type="protein sequence ID" value="CBQ69054.1"/>
    <property type="molecule type" value="Genomic_DNA"/>
</dbReference>
<reference evidence="2 3" key="1">
    <citation type="journal article" date="2010" name="Science">
        <title>Pathogenicity determinants in smut fungi revealed by genome comparison.</title>
        <authorList>
            <person name="Schirawski J."/>
            <person name="Mannhaupt G."/>
            <person name="Muench K."/>
            <person name="Brefort T."/>
            <person name="Schipper K."/>
            <person name="Doehlemann G."/>
            <person name="Di Stasio M."/>
            <person name="Roessel N."/>
            <person name="Mendoza-Mendoza A."/>
            <person name="Pester D."/>
            <person name="Mueller O."/>
            <person name="Winterberg B."/>
            <person name="Meyer E."/>
            <person name="Ghareeb H."/>
            <person name="Wollenberg T."/>
            <person name="Muensterkoetter M."/>
            <person name="Wong P."/>
            <person name="Walter M."/>
            <person name="Stukenbrock E."/>
            <person name="Gueldener U."/>
            <person name="Kahmann R."/>
        </authorList>
    </citation>
    <scope>NUCLEOTIDE SEQUENCE [LARGE SCALE GENOMIC DNA]</scope>
    <source>
        <strain evidence="3">SRZ2</strain>
    </source>
</reference>
<feature type="compositionally biased region" description="Low complexity" evidence="1">
    <location>
        <begin position="367"/>
        <end position="385"/>
    </location>
</feature>
<feature type="compositionally biased region" description="Basic and acidic residues" evidence="1">
    <location>
        <begin position="19"/>
        <end position="29"/>
    </location>
</feature>
<feature type="region of interest" description="Disordered" evidence="1">
    <location>
        <begin position="124"/>
        <end position="282"/>
    </location>
</feature>
<feature type="region of interest" description="Disordered" evidence="1">
    <location>
        <begin position="1"/>
        <end position="44"/>
    </location>
</feature>
<dbReference type="GO" id="GO:0042393">
    <property type="term" value="F:histone binding"/>
    <property type="evidence" value="ECO:0007669"/>
    <property type="project" value="InterPro"/>
</dbReference>
<feature type="compositionally biased region" description="Acidic residues" evidence="1">
    <location>
        <begin position="141"/>
        <end position="150"/>
    </location>
</feature>
<sequence length="665" mass="72547">MYHPYPPDPTSAEAGPSRPRLEPAEQPDKPKKRRRLQFSSELRTNIQRYNPDGTETVEYLHQQSTQRLKRKWDSIFERFKDAHLQEQDEIYLGNRANGEPIVMVKDRGSLRSLRQSMEFGVFIKDEELQGWKERPEAQMQEQDDEEDDDFDPSRMPSHRAQLTGASSSESEAEEEDPAANDPDLREFLQAEARRKAMLGKSGDEDSEPEEEDDDVIDFADPTWNTYQPSATVIAQPAKKAPTTAKRPHLPAAPSQPEIDAPDLVLSSSEDDDDTDIVTVHSDSDEELIDSIRTKRQNIEELLQCTTPFETLPYNDIFGLADLLKLTDNTSRLYVDLVSDDEEEAAPAQEHEPAVGNVGRGDVIDLTNSSLPHSSLPHSSLPNSSLIADPASSPLSELTSSRASSVAPVAPASDRSASPQEATFTAPPVLLPSTPVQPAPVEETPAEAMPAEYERTQAGMGEATGLVEAHSPAEAEETPVALTFKPRERTPATPPPPGPPSVLQSRNPSQPEPVPAVLPTAVMETPLSEPSTPAPPSPPAVSATLAQDAAVTSSHADSHHQKQPPQPTPSRPSSQKPNLPLSAEHRRASAASTSSTTPLSSTRRHVSTPTSLTKRFASSAERRLQQRQERRASRSKPSSGGERRAACGGPTKCTKTFCLHCASLSR</sequence>
<dbReference type="Pfam" id="PF10384">
    <property type="entry name" value="Scm3"/>
    <property type="match status" value="1"/>
</dbReference>
<feature type="compositionally biased region" description="Polar residues" evidence="1">
    <location>
        <begin position="222"/>
        <end position="232"/>
    </location>
</feature>
<dbReference type="AlphaFoldDB" id="E6ZP97"/>
<evidence type="ECO:0000313" key="2">
    <source>
        <dbReference type="EMBL" id="CBQ69054.1"/>
    </source>
</evidence>
<dbReference type="Proteomes" id="UP000008867">
    <property type="component" value="Chromosome 13"/>
</dbReference>
<feature type="region of interest" description="Disordered" evidence="1">
    <location>
        <begin position="341"/>
        <end position="649"/>
    </location>
</feature>
<dbReference type="PANTHER" id="PTHR15992">
    <property type="entry name" value="HOLLIDAY JUNCTION RECOGNITION PROTEIN"/>
    <property type="match status" value="1"/>
</dbReference>
<feature type="compositionally biased region" description="Low complexity" evidence="1">
    <location>
        <begin position="399"/>
        <end position="418"/>
    </location>
</feature>
<feature type="compositionally biased region" description="Acidic residues" evidence="1">
    <location>
        <begin position="204"/>
        <end position="217"/>
    </location>
</feature>
<dbReference type="HOGENOM" id="CLU_026940_0_0_1"/>
<organism evidence="2 3">
    <name type="scientific">Sporisorium reilianum (strain SRZ2)</name>
    <name type="common">Maize head smut fungus</name>
    <dbReference type="NCBI Taxonomy" id="999809"/>
    <lineage>
        <taxon>Eukaryota</taxon>
        <taxon>Fungi</taxon>
        <taxon>Dikarya</taxon>
        <taxon>Basidiomycota</taxon>
        <taxon>Ustilaginomycotina</taxon>
        <taxon>Ustilaginomycetes</taxon>
        <taxon>Ustilaginales</taxon>
        <taxon>Ustilaginaceae</taxon>
        <taxon>Sporisorium</taxon>
    </lineage>
</organism>
<dbReference type="InterPro" id="IPR018465">
    <property type="entry name" value="Scm3/HJURP"/>
</dbReference>
<evidence type="ECO:0000313" key="3">
    <source>
        <dbReference type="Proteomes" id="UP000008867"/>
    </source>
</evidence>
<dbReference type="OrthoDB" id="2556491at2759"/>
<name>E6ZP97_SPORE</name>
<dbReference type="VEuPathDB" id="FungiDB:sr15510"/>
<accession>E6ZP97</accession>
<dbReference type="eggNOG" id="ENOG502SCHT">
    <property type="taxonomic scope" value="Eukaryota"/>
</dbReference>
<feature type="compositionally biased region" description="Basic and acidic residues" evidence="1">
    <location>
        <begin position="619"/>
        <end position="631"/>
    </location>
</feature>
<evidence type="ECO:0000256" key="1">
    <source>
        <dbReference type="SAM" id="MobiDB-lite"/>
    </source>
</evidence>
<dbReference type="PANTHER" id="PTHR15992:SF5">
    <property type="entry name" value="HOLLIDAY JUNCTION RECOGNITION PROTEIN"/>
    <property type="match status" value="1"/>
</dbReference>
<feature type="compositionally biased region" description="Basic and acidic residues" evidence="1">
    <location>
        <begin position="182"/>
        <end position="194"/>
    </location>
</feature>